<comment type="caution">
    <text evidence="11">The sequence shown here is derived from an EMBL/GenBank/DDBJ whole genome shotgun (WGS) entry which is preliminary data.</text>
</comment>
<dbReference type="AlphaFoldDB" id="A0A0N1MN94"/>
<feature type="transmembrane region" description="Helical" evidence="8">
    <location>
        <begin position="184"/>
        <end position="202"/>
    </location>
</feature>
<evidence type="ECO:0000256" key="7">
    <source>
        <dbReference type="ARBA" id="ARBA00023177"/>
    </source>
</evidence>
<protein>
    <recommendedName>
        <fullName evidence="8">Ammonium transporter</fullName>
    </recommendedName>
</protein>
<organism evidence="11 13">
    <name type="scientific">Helicobacter pullorum</name>
    <dbReference type="NCBI Taxonomy" id="35818"/>
    <lineage>
        <taxon>Bacteria</taxon>
        <taxon>Pseudomonadati</taxon>
        <taxon>Campylobacterota</taxon>
        <taxon>Epsilonproteobacteria</taxon>
        <taxon>Campylobacterales</taxon>
        <taxon>Helicobacteraceae</taxon>
        <taxon>Helicobacter</taxon>
    </lineage>
</organism>
<feature type="transmembrane region" description="Helical" evidence="8">
    <location>
        <begin position="150"/>
        <end position="172"/>
    </location>
</feature>
<keyword evidence="3 8" id="KW-0813">Transport</keyword>
<evidence type="ECO:0000256" key="3">
    <source>
        <dbReference type="ARBA" id="ARBA00022448"/>
    </source>
</evidence>
<accession>A0A0N1MN94</accession>
<dbReference type="Gene3D" id="1.10.3430.10">
    <property type="entry name" value="Ammonium transporter AmtB like domains"/>
    <property type="match status" value="1"/>
</dbReference>
<feature type="transmembrane region" description="Helical" evidence="8">
    <location>
        <begin position="34"/>
        <end position="56"/>
    </location>
</feature>
<dbReference type="PROSITE" id="PS01219">
    <property type="entry name" value="AMMONIUM_TRANSP"/>
    <property type="match status" value="1"/>
</dbReference>
<comment type="similarity">
    <text evidence="2 8">Belongs to the ammonia transporter channel (TC 1.A.11.2) family.</text>
</comment>
<feature type="transmembrane region" description="Helical" evidence="8">
    <location>
        <begin position="343"/>
        <end position="368"/>
    </location>
</feature>
<dbReference type="PANTHER" id="PTHR43029">
    <property type="entry name" value="AMMONIUM TRANSPORTER MEP2"/>
    <property type="match status" value="1"/>
</dbReference>
<feature type="transmembrane region" description="Helical" evidence="8">
    <location>
        <begin position="116"/>
        <end position="138"/>
    </location>
</feature>
<evidence type="ECO:0000256" key="4">
    <source>
        <dbReference type="ARBA" id="ARBA00022692"/>
    </source>
</evidence>
<dbReference type="GO" id="GO:0005886">
    <property type="term" value="C:plasma membrane"/>
    <property type="evidence" value="ECO:0007669"/>
    <property type="project" value="UniProtKB-SubCell"/>
</dbReference>
<gene>
    <name evidence="11" type="ORF">HPU229334_11900</name>
    <name evidence="10" type="ORF">HPU229336_06235</name>
</gene>
<evidence type="ECO:0000259" key="9">
    <source>
        <dbReference type="Pfam" id="PF00909"/>
    </source>
</evidence>
<evidence type="ECO:0000256" key="6">
    <source>
        <dbReference type="ARBA" id="ARBA00023136"/>
    </source>
</evidence>
<dbReference type="InterPro" id="IPR001905">
    <property type="entry name" value="Ammonium_transpt"/>
</dbReference>
<dbReference type="Proteomes" id="UP000037997">
    <property type="component" value="Unassembled WGS sequence"/>
</dbReference>
<evidence type="ECO:0000313" key="10">
    <source>
        <dbReference type="EMBL" id="KPH49962.1"/>
    </source>
</evidence>
<name>A0A0N1MN94_9HELI</name>
<feature type="transmembrane region" description="Helical" evidence="8">
    <location>
        <begin position="269"/>
        <end position="289"/>
    </location>
</feature>
<evidence type="ECO:0000256" key="5">
    <source>
        <dbReference type="ARBA" id="ARBA00022989"/>
    </source>
</evidence>
<dbReference type="PATRIC" id="fig|35818.10.peg.1268"/>
<evidence type="ECO:0000313" key="11">
    <source>
        <dbReference type="EMBL" id="KPH54953.1"/>
    </source>
</evidence>
<dbReference type="InterPro" id="IPR024041">
    <property type="entry name" value="NH4_transpt_AmtB-like_dom"/>
</dbReference>
<keyword evidence="4 8" id="KW-0812">Transmembrane</keyword>
<dbReference type="NCBIfam" id="TIGR00836">
    <property type="entry name" value="amt"/>
    <property type="match status" value="1"/>
</dbReference>
<proteinExistence type="inferred from homology"/>
<feature type="transmembrane region" description="Helical" evidence="8">
    <location>
        <begin position="245"/>
        <end position="263"/>
    </location>
</feature>
<dbReference type="STRING" id="35818.HPU229336_06235"/>
<dbReference type="GO" id="GO:0008519">
    <property type="term" value="F:ammonium channel activity"/>
    <property type="evidence" value="ECO:0007669"/>
    <property type="project" value="InterPro"/>
</dbReference>
<comment type="subcellular location">
    <subcellularLocation>
        <location evidence="8">Cell membrane</location>
        <topology evidence="8">Multi-pass membrane protein</topology>
    </subcellularLocation>
    <subcellularLocation>
        <location evidence="1">Membrane</location>
        <topology evidence="1">Multi-pass membrane protein</topology>
    </subcellularLocation>
</comment>
<reference evidence="12 13" key="1">
    <citation type="submission" date="2014-06" db="EMBL/GenBank/DDBJ databases">
        <title>Helicobacter pullorum isolates in fresh chicken meat - phenotypic and genotypic features.</title>
        <authorList>
            <person name="Borges V."/>
            <person name="Santos A."/>
            <person name="Correia C.B."/>
            <person name="Saraiva M."/>
            <person name="Menard A."/>
            <person name="Vieira L."/>
            <person name="Sampaio D.A."/>
            <person name="Gomes J.P."/>
            <person name="Oleastro M."/>
        </authorList>
    </citation>
    <scope>NUCLEOTIDE SEQUENCE [LARGE SCALE GENOMIC DNA]</scope>
    <source>
        <strain evidence="11 13">229334/12</strain>
        <strain evidence="10 12">229336/12</strain>
    </source>
</reference>
<dbReference type="InterPro" id="IPR029020">
    <property type="entry name" value="Ammonium/urea_transptr"/>
</dbReference>
<evidence type="ECO:0000313" key="13">
    <source>
        <dbReference type="Proteomes" id="UP000037997"/>
    </source>
</evidence>
<sequence length="399" mass="42478">MFLIACSGLVLLMTPALGMFYSGMVNRNNVLSTTINSIMLYALVAIQWVIVGYTLAFGDDIGLVIGNLNHIFLVGIEGESIGMISENLFVFFQMLFAVIGAAIITGSFAERMRFGVLLIFILCWSTFVYDILAHWVWGGGWLMKIGSLDFAGGGVVHIAAGVAGLVGCIMLGKRKYAKGIVPHNLPLSFIGAVFLWIGWLGFNTGSALSVNSVAVNAFLTTNFAVVGAMLSWMMIEWVKFGKPTLLGSITGIVAGLVSITPSAGFVTPFVAVLIGFLASPICFFAISYLKSKFGYDDTLDAFGLHGVGGIWGGIATGLFATSSVNGIVSKEAASEGLFYSGDFALLGVQIVAILACFVLSAITSFVILKVISFFSPLRVEEVQEVNGLDQSLHGEIAYR</sequence>
<feature type="transmembrane region" description="Helical" evidence="8">
    <location>
        <begin position="214"/>
        <end position="233"/>
    </location>
</feature>
<dbReference type="Pfam" id="PF00909">
    <property type="entry name" value="Ammonium_transp"/>
    <property type="match status" value="1"/>
</dbReference>
<evidence type="ECO:0000256" key="2">
    <source>
        <dbReference type="ARBA" id="ARBA00005887"/>
    </source>
</evidence>
<dbReference type="PANTHER" id="PTHR43029:SF10">
    <property type="entry name" value="AMMONIUM TRANSPORTER MEP2"/>
    <property type="match status" value="1"/>
</dbReference>
<dbReference type="EMBL" id="JNUR01000039">
    <property type="protein sequence ID" value="KPH49962.1"/>
    <property type="molecule type" value="Genomic_DNA"/>
</dbReference>
<feature type="transmembrane region" description="Helical" evidence="8">
    <location>
        <begin position="301"/>
        <end position="323"/>
    </location>
</feature>
<keyword evidence="5 8" id="KW-1133">Transmembrane helix</keyword>
<feature type="domain" description="Ammonium transporter AmtB-like" evidence="9">
    <location>
        <begin position="2"/>
        <end position="398"/>
    </location>
</feature>
<dbReference type="SUPFAM" id="SSF111352">
    <property type="entry name" value="Ammonium transporter"/>
    <property type="match status" value="1"/>
</dbReference>
<dbReference type="Proteomes" id="UP000037800">
    <property type="component" value="Unassembled WGS sequence"/>
</dbReference>
<evidence type="ECO:0000256" key="8">
    <source>
        <dbReference type="RuleBase" id="RU362002"/>
    </source>
</evidence>
<evidence type="ECO:0000313" key="12">
    <source>
        <dbReference type="Proteomes" id="UP000037800"/>
    </source>
</evidence>
<keyword evidence="7 8" id="KW-0924">Ammonia transport</keyword>
<dbReference type="EMBL" id="JNOC01000079">
    <property type="protein sequence ID" value="KPH54953.1"/>
    <property type="molecule type" value="Genomic_DNA"/>
</dbReference>
<feature type="transmembrane region" description="Helical" evidence="8">
    <location>
        <begin position="90"/>
        <end position="109"/>
    </location>
</feature>
<dbReference type="InterPro" id="IPR018047">
    <property type="entry name" value="Ammonium_transpt_CS"/>
</dbReference>
<keyword evidence="6 8" id="KW-0472">Membrane</keyword>
<evidence type="ECO:0000256" key="1">
    <source>
        <dbReference type="ARBA" id="ARBA00004141"/>
    </source>
</evidence>